<dbReference type="Proteomes" id="UP000516446">
    <property type="component" value="Chromosome"/>
</dbReference>
<dbReference type="AlphaFoldDB" id="A0A7H1MMM9"/>
<dbReference type="PANTHER" id="PTHR34297:SF1">
    <property type="entry name" value="ASP23_GLS24 FAMILY ENVELOPE STRESS RESPONSE PROTEIN"/>
    <property type="match status" value="1"/>
</dbReference>
<evidence type="ECO:0000313" key="2">
    <source>
        <dbReference type="EMBL" id="QNT64715.1"/>
    </source>
</evidence>
<reference evidence="2 3" key="1">
    <citation type="submission" date="2019-08" db="EMBL/GenBank/DDBJ databases">
        <authorList>
            <person name="Chang H.C."/>
            <person name="Mun S.Y."/>
        </authorList>
    </citation>
    <scope>NUCLEOTIDE SEQUENCE [LARGE SCALE GENOMIC DNA]</scope>
    <source>
        <strain evidence="2 3">SK</strain>
    </source>
</reference>
<comment type="similarity">
    <text evidence="1">Belongs to the asp23 family.</text>
</comment>
<evidence type="ECO:0000256" key="1">
    <source>
        <dbReference type="ARBA" id="ARBA00005721"/>
    </source>
</evidence>
<sequence>MAAEETILLTQTENGSTRVNIRVLDIIAGLATREVEGVARLRGTFGERAKEVLGYKDQHGTGISTNQDEEGNLQIEVYVDLNYGVAVPKVAHTIQTQIKTQMNAMLGIDVETIDVHVVGVLSEKLESEIDPNNLFGDDQKEEDHK</sequence>
<accession>A0A7H1MMM9</accession>
<dbReference type="Pfam" id="PF03780">
    <property type="entry name" value="Asp23"/>
    <property type="match status" value="1"/>
</dbReference>
<dbReference type="RefSeq" id="WP_006845055.1">
    <property type="nucleotide sequence ID" value="NZ_CP026847.1"/>
</dbReference>
<evidence type="ECO:0000313" key="3">
    <source>
        <dbReference type="Proteomes" id="UP000516446"/>
    </source>
</evidence>
<keyword evidence="3" id="KW-1185">Reference proteome</keyword>
<dbReference type="InterPro" id="IPR005531">
    <property type="entry name" value="Asp23"/>
</dbReference>
<proteinExistence type="inferred from homology"/>
<protein>
    <submittedName>
        <fullName evidence="2">Asp23/Gls24 family envelope stress response protein</fullName>
    </submittedName>
</protein>
<name>A0A7H1MMM9_9LACO</name>
<dbReference type="EMBL" id="CP043431">
    <property type="protein sequence ID" value="QNT64715.1"/>
    <property type="molecule type" value="Genomic_DNA"/>
</dbReference>
<gene>
    <name evidence="2" type="ORF">FY536_05350</name>
</gene>
<dbReference type="PANTHER" id="PTHR34297">
    <property type="entry name" value="HYPOTHETICAL CYTOSOLIC PROTEIN-RELATED"/>
    <property type="match status" value="1"/>
</dbReference>
<organism evidence="2 3">
    <name type="scientific">Weissella koreensis</name>
    <dbReference type="NCBI Taxonomy" id="165096"/>
    <lineage>
        <taxon>Bacteria</taxon>
        <taxon>Bacillati</taxon>
        <taxon>Bacillota</taxon>
        <taxon>Bacilli</taxon>
        <taxon>Lactobacillales</taxon>
        <taxon>Lactobacillaceae</taxon>
        <taxon>Weissella</taxon>
    </lineage>
</organism>